<comment type="caution">
    <text evidence="1">The sequence shown here is derived from an EMBL/GenBank/DDBJ whole genome shotgun (WGS) entry which is preliminary data.</text>
</comment>
<protein>
    <submittedName>
        <fullName evidence="1">Uncharacterized protein</fullName>
    </submittedName>
</protein>
<gene>
    <name evidence="1" type="ORF">NM688_g2007</name>
</gene>
<dbReference type="EMBL" id="JANHOG010000237">
    <property type="protein sequence ID" value="KAJ3556484.1"/>
    <property type="molecule type" value="Genomic_DNA"/>
</dbReference>
<reference evidence="1" key="1">
    <citation type="submission" date="2022-07" db="EMBL/GenBank/DDBJ databases">
        <title>Genome Sequence of Phlebia brevispora.</title>
        <authorList>
            <person name="Buettner E."/>
        </authorList>
    </citation>
    <scope>NUCLEOTIDE SEQUENCE</scope>
    <source>
        <strain evidence="1">MPL23</strain>
    </source>
</reference>
<evidence type="ECO:0000313" key="2">
    <source>
        <dbReference type="Proteomes" id="UP001148662"/>
    </source>
</evidence>
<evidence type="ECO:0000313" key="1">
    <source>
        <dbReference type="EMBL" id="KAJ3556484.1"/>
    </source>
</evidence>
<name>A0ACC1TA71_9APHY</name>
<sequence length="1551" mass="171698">MLIIHSVIRFWSDVLLIPAYASALSISILFLQCITKLVKKRRLKSTLQEPLANGNTSSPEAQLSRKSSLRKHIDELGGLAIFGWRLARLLACVALLALSVYTVRLGPQQDSGASESKYYQWFQIGLSAVYAYTLLLALGSVLCNASLSRIVVRHLALVLVTVWAVFCYRDLWPLATYTLKPLDAAEGWLIWTKIGLLTFAGAAVPLLVPRQYIPVDPSDPAPQPNVEQTACILSMMLYNFLDPVIFLGYRTPHLSWEQLPPLSDYDYTKNVVKRGFPNLDPFVTKSRRHLFFGLMKTFRSEYMILSLMIVLRVISTFAVPIGIYRLLNYLTDEGGEDIVRPWVWIAWLLLGPVLGAIAVQWYIFVATRMLVQSQALITQLVFNHALRVRVKAEATTSPTPSTASSVATTPDTDSVTGESDSPDSSSSDSEDETAASETTSTTRVSRGLSSHPESVSGDQDTAESTGGGNFVGKLNNLITTDLNNLTDGRDFLFVVLYIPFQVGLCVWFLYAILGWSALVGMVVIILMFPLPGYIAKVIQNVQVERMKKTDARVQTVTEIMNVIRMIKIFGWEPKILEQLAEKREAELKFLRQFKLLDLSNGLLNFTIPVLTMIFTFMTYTLVMKQELTASRVFSSMSPKFLCDRVNDFLLNTELLDKYQAEVNDKSSAAREVVAGQDVDPSVIGIREAAFTWSSEADGAQSPGEHHRNFTLRIDNEVKFKNGALNLIVGPTGSGKTSFLMALLGEMHYLPSGPNSYVQLPRDGGVAYAAQESWVQNETIRDNILFGAPFDQERYDKVIDQCGLKRDLELFEAGDKTEVGEKGLTLSGGQKARITLARAIYSSAKILLLDDVLAALDVHTAKWVVDKCFKGDLIQGRTVLLVTHNVHMVKPIAEFVVSLGTDGKIKSQGSLSKALSKNKKLAQKVKRVAEAHKAQLAQTQLEQTTTRTKKSDGKLIVAEEISVGHVGWPALKLYFANLGGKMPISFWVLFLGGMLLTSITETYQAWYLGHWADQYETHDPSEVNVVYYIIVYTLLLLVLLISYLVACFVFVYGCLRASRAIHAHLVSSVLGTTLRWLDRTPTSRIITRCTQDIQAVDGPIAMYLGYLAEMTSSMLLKFIGVIVISPQFIIPGIIVSILGGWCGQIYMKSQLAVKREMSNNRAPVLGHVGAAMGGLASIRAYGAEQAFTLESYRRIDRYSRPARTFYNLNRWVCIRIETLAGLFAASLGAYLVYWGGVSASNTGFSLTMAVGFSGMILWWIRLLNDFEVSGNSLERIQQYVVIEQEPKPTKHGVPPAYWPTSGELIVENLSAKYSAEGANVLQDVSFHVKAGERVGIVGRTGSGKSSLSLALLRCILTQGMILYDGMPTDTLNLDALRSNITIIPQVPELLSGTLRQNLDPFSQHDDATLNDALHAAGLYSLQSETDDTRLTLDSPIASGGGNLSVGQRQILALARAIVRRSKLLILDEDYETDTIIQTSLRQQLDKDVTLLTIAHRLQTIMDADKIMVLDAGRLVEFDKPSELLKKENGMLRALVDESEDRDRLMAMATGAA</sequence>
<keyword evidence="2" id="KW-1185">Reference proteome</keyword>
<accession>A0ACC1TA71</accession>
<dbReference type="Proteomes" id="UP001148662">
    <property type="component" value="Unassembled WGS sequence"/>
</dbReference>
<proteinExistence type="predicted"/>
<organism evidence="1 2">
    <name type="scientific">Phlebia brevispora</name>
    <dbReference type="NCBI Taxonomy" id="194682"/>
    <lineage>
        <taxon>Eukaryota</taxon>
        <taxon>Fungi</taxon>
        <taxon>Dikarya</taxon>
        <taxon>Basidiomycota</taxon>
        <taxon>Agaricomycotina</taxon>
        <taxon>Agaricomycetes</taxon>
        <taxon>Polyporales</taxon>
        <taxon>Meruliaceae</taxon>
        <taxon>Phlebia</taxon>
    </lineage>
</organism>